<protein>
    <recommendedName>
        <fullName evidence="4">YDG domain-containing protein</fullName>
    </recommendedName>
</protein>
<dbReference type="InterPro" id="IPR036987">
    <property type="entry name" value="SRA-YDG_sf"/>
</dbReference>
<dbReference type="eggNOG" id="KOG1082">
    <property type="taxonomic scope" value="Eukaryota"/>
</dbReference>
<evidence type="ECO:0000256" key="1">
    <source>
        <dbReference type="ARBA" id="ARBA00004584"/>
    </source>
</evidence>
<dbReference type="SUPFAM" id="SSF88697">
    <property type="entry name" value="PUA domain-like"/>
    <property type="match status" value="1"/>
</dbReference>
<reference evidence="5 6" key="1">
    <citation type="journal article" date="2013" name="Front. Plant Sci.">
        <title>The Reference Genome of the Halophytic Plant Eutrema salsugineum.</title>
        <authorList>
            <person name="Yang R."/>
            <person name="Jarvis D.E."/>
            <person name="Chen H."/>
            <person name="Beilstein M.A."/>
            <person name="Grimwood J."/>
            <person name="Jenkins J."/>
            <person name="Shu S."/>
            <person name="Prochnik S."/>
            <person name="Xin M."/>
            <person name="Ma C."/>
            <person name="Schmutz J."/>
            <person name="Wing R.A."/>
            <person name="Mitchell-Olds T."/>
            <person name="Schumaker K.S."/>
            <person name="Wang X."/>
        </authorList>
    </citation>
    <scope>NUCLEOTIDE SEQUENCE [LARGE SCALE GENOMIC DNA]</scope>
</reference>
<dbReference type="Pfam" id="PF02182">
    <property type="entry name" value="SAD_SRA"/>
    <property type="match status" value="1"/>
</dbReference>
<dbReference type="InterPro" id="IPR015947">
    <property type="entry name" value="PUA-like_sf"/>
</dbReference>
<sequence>MLQRTSPSNKPNQIFAVRDFPHGCGTQPVKNQRSEYCSEVVAVTSEKRHGYEHRCVGVADQNYHKKPAYPADRSKKVESFDVIMKKAGFNLAPNGNVGKGRFVSGKRKFPPYCGSKVKPLSSDETMRLIASQSKRKQLSDSPTNNIPRKPLLAKAAQNQRNYPEMKKRFSNAILLKAKAHKQTQNRDERRPKQLEHIPVMQQNHITKVLSPRDKVLRALRRFRMVFEELDRDKAARRGESKTCTSRIDCDTLTILKRERMQVNTEKIIGPVPGIEVGDEFQYKSELNLIGLHFDIMGGIDYMNIGDMKLATSIVSSEGNGYIDRFNSDVMIYSGQGGNVKSKDKKVIEDQKLVTGNLALANSMKEKTPVRVIRGRKRLDQRGKRYVYVGLYLVEDYWRERGPGGNVLFKFKLRRASDQLSDDLDISVRD</sequence>
<accession>V4N3K3</accession>
<dbReference type="PANTHER" id="PTHR45660">
    <property type="entry name" value="HISTONE-LYSINE N-METHYLTRANSFERASE SETMAR"/>
    <property type="match status" value="1"/>
</dbReference>
<dbReference type="SMART" id="SM00466">
    <property type="entry name" value="SRA"/>
    <property type="match status" value="1"/>
</dbReference>
<feature type="domain" description="YDG" evidence="4">
    <location>
        <begin position="269"/>
        <end position="414"/>
    </location>
</feature>
<dbReference type="EMBL" id="KI517465">
    <property type="protein sequence ID" value="ESQ39866.1"/>
    <property type="molecule type" value="Genomic_DNA"/>
</dbReference>
<dbReference type="KEGG" id="eus:EUTSA_v10000892mg"/>
<dbReference type="OrthoDB" id="5792673at2759"/>
<evidence type="ECO:0000313" key="6">
    <source>
        <dbReference type="Proteomes" id="UP000030689"/>
    </source>
</evidence>
<dbReference type="PROSITE" id="PS51015">
    <property type="entry name" value="YDG"/>
    <property type="match status" value="1"/>
</dbReference>
<dbReference type="InterPro" id="IPR003105">
    <property type="entry name" value="SRA_YDG"/>
</dbReference>
<dbReference type="Proteomes" id="UP000030689">
    <property type="component" value="Unassembled WGS sequence"/>
</dbReference>
<proteinExistence type="predicted"/>
<gene>
    <name evidence="5" type="ORF">EUTSA_v10000892mg</name>
</gene>
<dbReference type="OMA" id="HEMHVND"/>
<dbReference type="Gramene" id="ESQ39866">
    <property type="protein sequence ID" value="ESQ39866"/>
    <property type="gene ID" value="EUTSA_v10000892mg"/>
</dbReference>
<dbReference type="GO" id="GO:0005634">
    <property type="term" value="C:nucleus"/>
    <property type="evidence" value="ECO:0007669"/>
    <property type="project" value="UniProtKB-SubCell"/>
</dbReference>
<dbReference type="GO" id="GO:0042054">
    <property type="term" value="F:histone methyltransferase activity"/>
    <property type="evidence" value="ECO:0007669"/>
    <property type="project" value="TreeGrafter"/>
</dbReference>
<evidence type="ECO:0000313" key="5">
    <source>
        <dbReference type="EMBL" id="ESQ39866.1"/>
    </source>
</evidence>
<name>V4N3K3_EUTSA</name>
<keyword evidence="6" id="KW-1185">Reference proteome</keyword>
<evidence type="ECO:0000259" key="4">
    <source>
        <dbReference type="PROSITE" id="PS51015"/>
    </source>
</evidence>
<dbReference type="AlphaFoldDB" id="V4N3K3"/>
<comment type="subcellular location">
    <subcellularLocation>
        <location evidence="1">Chromosome</location>
        <location evidence="1">Centromere</location>
    </subcellularLocation>
    <subcellularLocation>
        <location evidence="3">Nucleus</location>
    </subcellularLocation>
</comment>
<dbReference type="GO" id="GO:0003690">
    <property type="term" value="F:double-stranded DNA binding"/>
    <property type="evidence" value="ECO:0007669"/>
    <property type="project" value="TreeGrafter"/>
</dbReference>
<evidence type="ECO:0000256" key="2">
    <source>
        <dbReference type="ARBA" id="ARBA00023242"/>
    </source>
</evidence>
<keyword evidence="2 3" id="KW-0539">Nucleus</keyword>
<dbReference type="GO" id="GO:0000775">
    <property type="term" value="C:chromosome, centromeric region"/>
    <property type="evidence" value="ECO:0007669"/>
    <property type="project" value="UniProtKB-SubCell"/>
</dbReference>
<organism evidence="5 6">
    <name type="scientific">Eutrema salsugineum</name>
    <name type="common">Saltwater cress</name>
    <name type="synonym">Sisymbrium salsugineum</name>
    <dbReference type="NCBI Taxonomy" id="72664"/>
    <lineage>
        <taxon>Eukaryota</taxon>
        <taxon>Viridiplantae</taxon>
        <taxon>Streptophyta</taxon>
        <taxon>Embryophyta</taxon>
        <taxon>Tracheophyta</taxon>
        <taxon>Spermatophyta</taxon>
        <taxon>Magnoliopsida</taxon>
        <taxon>eudicotyledons</taxon>
        <taxon>Gunneridae</taxon>
        <taxon>Pentapetalae</taxon>
        <taxon>rosids</taxon>
        <taxon>malvids</taxon>
        <taxon>Brassicales</taxon>
        <taxon>Brassicaceae</taxon>
        <taxon>Eutremeae</taxon>
        <taxon>Eutrema</taxon>
    </lineage>
</organism>
<dbReference type="Gene3D" id="2.30.280.10">
    <property type="entry name" value="SRA-YDG"/>
    <property type="match status" value="1"/>
</dbReference>
<dbReference type="InterPro" id="IPR051357">
    <property type="entry name" value="H3K9_HMTase_SUVAR3-9"/>
</dbReference>
<evidence type="ECO:0000256" key="3">
    <source>
        <dbReference type="PROSITE-ProRule" id="PRU00358"/>
    </source>
</evidence>
<dbReference type="STRING" id="72664.V4N3K3"/>
<dbReference type="PANTHER" id="PTHR45660:SF23">
    <property type="entry name" value="YDG DOMAIN-CONTAINING PROTEIN"/>
    <property type="match status" value="1"/>
</dbReference>